<dbReference type="InterPro" id="IPR014710">
    <property type="entry name" value="RmlC-like_jellyroll"/>
</dbReference>
<dbReference type="OrthoDB" id="680421at2"/>
<dbReference type="InterPro" id="IPR000595">
    <property type="entry name" value="cNMP-bd_dom"/>
</dbReference>
<gene>
    <name evidence="2" type="ORF">CLA01_21540</name>
</gene>
<dbReference type="EMBL" id="BJYI01000006">
    <property type="protein sequence ID" value="GEN72082.1"/>
    <property type="molecule type" value="Genomic_DNA"/>
</dbReference>
<reference evidence="2 3" key="1">
    <citation type="submission" date="2019-07" db="EMBL/GenBank/DDBJ databases">
        <title>Whole genome shotgun sequence of Chryseobacterium lathyri NBRC 105250.</title>
        <authorList>
            <person name="Hosoyama A."/>
            <person name="Uohara A."/>
            <person name="Ohji S."/>
            <person name="Ichikawa N."/>
        </authorList>
    </citation>
    <scope>NUCLEOTIDE SEQUENCE [LARGE SCALE GENOMIC DNA]</scope>
    <source>
        <strain evidence="2 3">NBRC 105250</strain>
    </source>
</reference>
<accession>A0A511YA56</accession>
<evidence type="ECO:0000313" key="3">
    <source>
        <dbReference type="Proteomes" id="UP000321150"/>
    </source>
</evidence>
<evidence type="ECO:0000313" key="2">
    <source>
        <dbReference type="EMBL" id="GEN72082.1"/>
    </source>
</evidence>
<dbReference type="Proteomes" id="UP000321150">
    <property type="component" value="Unassembled WGS sequence"/>
</dbReference>
<name>A0A511YA56_9FLAO</name>
<dbReference type="AlphaFoldDB" id="A0A511YA56"/>
<comment type="caution">
    <text evidence="2">The sequence shown here is derived from an EMBL/GenBank/DDBJ whole genome shotgun (WGS) entry which is preliminary data.</text>
</comment>
<dbReference type="RefSeq" id="WP_111954283.1">
    <property type="nucleotide sequence ID" value="NZ_BJYI01000006.1"/>
</dbReference>
<dbReference type="Pfam" id="PF00027">
    <property type="entry name" value="cNMP_binding"/>
    <property type="match status" value="1"/>
</dbReference>
<dbReference type="SUPFAM" id="SSF51206">
    <property type="entry name" value="cAMP-binding domain-like"/>
    <property type="match status" value="1"/>
</dbReference>
<feature type="domain" description="Cyclic nucleotide-binding" evidence="1">
    <location>
        <begin position="13"/>
        <end position="129"/>
    </location>
</feature>
<sequence length="186" mass="22002">MNIVDFFESKNLLNDIEAKELAKCIRRKKIPKKELILSIENTSKQLYFIEQGIARVFYNKKEKDVTLYFLQENMIGLPIESIFYHNICKFGIEALSETKVAMIDYEQWINIISNNAPMQEFIYRGMIDYIKKSNDRIYNLKFQTPKERYETFLLEMPDNLSDVPLGNIASYLGMTQETLSRLRNKK</sequence>
<protein>
    <recommendedName>
        <fullName evidence="1">Cyclic nucleotide-binding domain-containing protein</fullName>
    </recommendedName>
</protein>
<proteinExistence type="predicted"/>
<dbReference type="Gene3D" id="2.60.120.10">
    <property type="entry name" value="Jelly Rolls"/>
    <property type="match status" value="1"/>
</dbReference>
<dbReference type="PROSITE" id="PS50042">
    <property type="entry name" value="CNMP_BINDING_3"/>
    <property type="match status" value="1"/>
</dbReference>
<organism evidence="2 3">
    <name type="scientific">Chryseobacterium lathyri</name>
    <dbReference type="NCBI Taxonomy" id="395933"/>
    <lineage>
        <taxon>Bacteria</taxon>
        <taxon>Pseudomonadati</taxon>
        <taxon>Bacteroidota</taxon>
        <taxon>Flavobacteriia</taxon>
        <taxon>Flavobacteriales</taxon>
        <taxon>Weeksellaceae</taxon>
        <taxon>Chryseobacterium group</taxon>
        <taxon>Chryseobacterium</taxon>
    </lineage>
</organism>
<dbReference type="InterPro" id="IPR018490">
    <property type="entry name" value="cNMP-bd_dom_sf"/>
</dbReference>
<evidence type="ECO:0000259" key="1">
    <source>
        <dbReference type="PROSITE" id="PS50042"/>
    </source>
</evidence>